<keyword evidence="7" id="KW-1133">Transmembrane helix</keyword>
<feature type="domain" description="Phospholipid/glycerol acyltransferase" evidence="8">
    <location>
        <begin position="115"/>
        <end position="227"/>
    </location>
</feature>
<comment type="pathway">
    <text evidence="1">Lipid metabolism.</text>
</comment>
<evidence type="ECO:0000256" key="3">
    <source>
        <dbReference type="ARBA" id="ARBA00022679"/>
    </source>
</evidence>
<keyword evidence="4" id="KW-0443">Lipid metabolism</keyword>
<dbReference type="GO" id="GO:0016746">
    <property type="term" value="F:acyltransferase activity"/>
    <property type="evidence" value="ECO:0007669"/>
    <property type="project" value="UniProtKB-KW"/>
</dbReference>
<evidence type="ECO:0000256" key="1">
    <source>
        <dbReference type="ARBA" id="ARBA00005189"/>
    </source>
</evidence>
<evidence type="ECO:0000256" key="7">
    <source>
        <dbReference type="SAM" id="Phobius"/>
    </source>
</evidence>
<dbReference type="CDD" id="cd07989">
    <property type="entry name" value="LPLAT_AGPAT-like"/>
    <property type="match status" value="1"/>
</dbReference>
<keyword evidence="3" id="KW-0808">Transferase</keyword>
<reference evidence="9" key="1">
    <citation type="submission" date="2022-10" db="EMBL/GenBank/DDBJ databases">
        <title>The complete genomes of actinobacterial strains from the NBC collection.</title>
        <authorList>
            <person name="Joergensen T.S."/>
            <person name="Alvarez Arevalo M."/>
            <person name="Sterndorff E.B."/>
            <person name="Faurdal D."/>
            <person name="Vuksanovic O."/>
            <person name="Mourched A.-S."/>
            <person name="Charusanti P."/>
            <person name="Shaw S."/>
            <person name="Blin K."/>
            <person name="Weber T."/>
        </authorList>
    </citation>
    <scope>NUCLEOTIDE SEQUENCE</scope>
    <source>
        <strain evidence="9">NBC_01482</strain>
    </source>
</reference>
<keyword evidence="10" id="KW-1185">Reference proteome</keyword>
<dbReference type="InterPro" id="IPR002123">
    <property type="entry name" value="Plipid/glycerol_acylTrfase"/>
</dbReference>
<dbReference type="RefSeq" id="WP_327101295.1">
    <property type="nucleotide sequence ID" value="NZ_CP109149.1"/>
</dbReference>
<sequence>MVFDAPPAESTAHAWMPSSPCGPGCIDPVDEIGTARVVGRLLGVAGLLVSFPIVNVVTPRGMREHLQRRYARTVLSCLGIRLRIVDNRAGHPADANGSAAAESRQARFAEPGAGLLIVAGHIGWTDVVVLAAVQPLGFVARADMLDWPLLGGLAKLMRVIPIERERLRELPGVVASLGDRLTSGDRIAVFPEGTTWCGRAYGTMRPALFQAAVDTGTSVQPVRLRYLDAHGTQSTIPGFVGDDSFGTSAKRVLRSRGMVAEVVLEPVENPGLDRRDLARRCEQAVRGADLSRHGVIEASEWIEATATRVQDPESAEAQQPRRPSRRLRPFRRRGFGHQVAESTPAVSTD</sequence>
<feature type="compositionally biased region" description="Polar residues" evidence="6">
    <location>
        <begin position="340"/>
        <end position="349"/>
    </location>
</feature>
<gene>
    <name evidence="9" type="ORF">OG563_08755</name>
</gene>
<proteinExistence type="predicted"/>
<name>A0ABZ1Z1D0_9NOCA</name>
<dbReference type="PANTHER" id="PTHR10434">
    <property type="entry name" value="1-ACYL-SN-GLYCEROL-3-PHOSPHATE ACYLTRANSFERASE"/>
    <property type="match status" value="1"/>
</dbReference>
<dbReference type="SUPFAM" id="SSF69593">
    <property type="entry name" value="Glycerol-3-phosphate (1)-acyltransferase"/>
    <property type="match status" value="1"/>
</dbReference>
<keyword evidence="2" id="KW-0444">Lipid biosynthesis</keyword>
<protein>
    <submittedName>
        <fullName evidence="9">1-acyl-sn-glycerol-3-phosphate acyltransferase</fullName>
    </submittedName>
</protein>
<accession>A0ABZ1Z1D0</accession>
<evidence type="ECO:0000259" key="8">
    <source>
        <dbReference type="SMART" id="SM00563"/>
    </source>
</evidence>
<evidence type="ECO:0000313" key="10">
    <source>
        <dbReference type="Proteomes" id="UP001432062"/>
    </source>
</evidence>
<keyword evidence="7" id="KW-0472">Membrane</keyword>
<evidence type="ECO:0000256" key="4">
    <source>
        <dbReference type="ARBA" id="ARBA00023098"/>
    </source>
</evidence>
<dbReference type="EMBL" id="CP109441">
    <property type="protein sequence ID" value="WUV48265.1"/>
    <property type="molecule type" value="Genomic_DNA"/>
</dbReference>
<dbReference type="Proteomes" id="UP001432062">
    <property type="component" value="Chromosome"/>
</dbReference>
<evidence type="ECO:0000313" key="9">
    <source>
        <dbReference type="EMBL" id="WUV48265.1"/>
    </source>
</evidence>
<evidence type="ECO:0000256" key="6">
    <source>
        <dbReference type="SAM" id="MobiDB-lite"/>
    </source>
</evidence>
<keyword evidence="5 9" id="KW-0012">Acyltransferase</keyword>
<organism evidence="9 10">
    <name type="scientific">Nocardia vinacea</name>
    <dbReference type="NCBI Taxonomy" id="96468"/>
    <lineage>
        <taxon>Bacteria</taxon>
        <taxon>Bacillati</taxon>
        <taxon>Actinomycetota</taxon>
        <taxon>Actinomycetes</taxon>
        <taxon>Mycobacteriales</taxon>
        <taxon>Nocardiaceae</taxon>
        <taxon>Nocardia</taxon>
    </lineage>
</organism>
<dbReference type="SMART" id="SM00563">
    <property type="entry name" value="PlsC"/>
    <property type="match status" value="1"/>
</dbReference>
<dbReference type="PANTHER" id="PTHR10434:SF64">
    <property type="entry name" value="1-ACYL-SN-GLYCEROL-3-PHOSPHATE ACYLTRANSFERASE-RELATED"/>
    <property type="match status" value="1"/>
</dbReference>
<evidence type="ECO:0000256" key="2">
    <source>
        <dbReference type="ARBA" id="ARBA00022516"/>
    </source>
</evidence>
<evidence type="ECO:0000256" key="5">
    <source>
        <dbReference type="ARBA" id="ARBA00023315"/>
    </source>
</evidence>
<feature type="transmembrane region" description="Helical" evidence="7">
    <location>
        <begin position="37"/>
        <end position="58"/>
    </location>
</feature>
<keyword evidence="7" id="KW-0812">Transmembrane</keyword>
<feature type="region of interest" description="Disordered" evidence="6">
    <location>
        <begin position="306"/>
        <end position="349"/>
    </location>
</feature>
<dbReference type="Pfam" id="PF01553">
    <property type="entry name" value="Acyltransferase"/>
    <property type="match status" value="1"/>
</dbReference>
<feature type="compositionally biased region" description="Basic residues" evidence="6">
    <location>
        <begin position="322"/>
        <end position="335"/>
    </location>
</feature>